<gene>
    <name evidence="1" type="ORF">J0S82_011604</name>
</gene>
<name>A0A8J6DQ80_GALPY</name>
<organism evidence="1 2">
    <name type="scientific">Galemys pyrenaicus</name>
    <name type="common">Iberian desman</name>
    <name type="synonym">Pyrenean desman</name>
    <dbReference type="NCBI Taxonomy" id="202257"/>
    <lineage>
        <taxon>Eukaryota</taxon>
        <taxon>Metazoa</taxon>
        <taxon>Chordata</taxon>
        <taxon>Craniata</taxon>
        <taxon>Vertebrata</taxon>
        <taxon>Euteleostomi</taxon>
        <taxon>Mammalia</taxon>
        <taxon>Eutheria</taxon>
        <taxon>Laurasiatheria</taxon>
        <taxon>Eulipotyphla</taxon>
        <taxon>Talpidae</taxon>
        <taxon>Galemys</taxon>
    </lineage>
</organism>
<dbReference type="SUPFAM" id="SSF49899">
    <property type="entry name" value="Concanavalin A-like lectins/glucanases"/>
    <property type="match status" value="1"/>
</dbReference>
<dbReference type="Proteomes" id="UP000700334">
    <property type="component" value="Unassembled WGS sequence"/>
</dbReference>
<dbReference type="InterPro" id="IPR043136">
    <property type="entry name" value="B30.2/SPRY_sf"/>
</dbReference>
<reference evidence="1" key="1">
    <citation type="journal article" date="2021" name="Evol. Appl.">
        <title>The genome of the Pyrenean desman and the effects of bottlenecks and inbreeding on the genomic landscape of an endangered species.</title>
        <authorList>
            <person name="Escoda L."/>
            <person name="Castresana J."/>
        </authorList>
    </citation>
    <scope>NUCLEOTIDE SEQUENCE</scope>
    <source>
        <strain evidence="1">IBE-C5619</strain>
    </source>
</reference>
<proteinExistence type="predicted"/>
<accession>A0A8J6DQ80</accession>
<evidence type="ECO:0000313" key="2">
    <source>
        <dbReference type="Proteomes" id="UP000700334"/>
    </source>
</evidence>
<feature type="non-terminal residue" evidence="1">
    <location>
        <position position="156"/>
    </location>
</feature>
<dbReference type="Gene3D" id="2.60.120.920">
    <property type="match status" value="1"/>
</dbReference>
<evidence type="ECO:0000313" key="1">
    <source>
        <dbReference type="EMBL" id="KAG8516744.1"/>
    </source>
</evidence>
<comment type="caution">
    <text evidence="1">The sequence shown here is derived from an EMBL/GenBank/DDBJ whole genome shotgun (WGS) entry which is preliminary data.</text>
</comment>
<protein>
    <submittedName>
        <fullName evidence="1">Uncharacterized protein</fullName>
    </submittedName>
</protein>
<dbReference type="InterPro" id="IPR013320">
    <property type="entry name" value="ConA-like_dom_sf"/>
</dbReference>
<keyword evidence="2" id="KW-1185">Reference proteome</keyword>
<dbReference type="AlphaFoldDB" id="A0A8J6DQ80"/>
<dbReference type="EMBL" id="JAGFMF010011668">
    <property type="protein sequence ID" value="KAG8516744.1"/>
    <property type="molecule type" value="Genomic_DNA"/>
</dbReference>
<sequence>TYGIPSLVLSASTPVQMGTRRGTPTVVTGLSWLNDFPLGGAHSSFPYEQVLVLYCEEDLSPGWGLLIPGITHWPPLVKEKAQKLQQALRDKMKIMKWYWQVEEGSSGEWAVEVCKEASPRNAIISTSLKDGTWRVQHWSDPLVRWEVEIRSRLAVF</sequence>